<proteinExistence type="predicted"/>
<evidence type="ECO:0000313" key="2">
    <source>
        <dbReference type="Proteomes" id="UP000784294"/>
    </source>
</evidence>
<dbReference type="GO" id="GO:0005829">
    <property type="term" value="C:cytosol"/>
    <property type="evidence" value="ECO:0007669"/>
    <property type="project" value="TreeGrafter"/>
</dbReference>
<dbReference type="PANTHER" id="PTHR13008:SF7">
    <property type="entry name" value="MAP KINASE-ACTIVATING DEATH DOMAIN PROTEIN"/>
    <property type="match status" value="1"/>
</dbReference>
<comment type="caution">
    <text evidence="1">The sequence shown here is derived from an EMBL/GenBank/DDBJ whole genome shotgun (WGS) entry which is preliminary data.</text>
</comment>
<dbReference type="PANTHER" id="PTHR13008">
    <property type="entry name" value="MAP-KINASE ACTIVATING DEATH DOMAIN PROTEIN MADD /DENN/AEX-3 C.ELEGANS"/>
    <property type="match status" value="1"/>
</dbReference>
<dbReference type="Proteomes" id="UP000784294">
    <property type="component" value="Unassembled WGS sequence"/>
</dbReference>
<dbReference type="InterPro" id="IPR039980">
    <property type="entry name" value="MADD"/>
</dbReference>
<protein>
    <submittedName>
        <fullName evidence="1">Uncharacterized protein</fullName>
    </submittedName>
</protein>
<reference evidence="1" key="1">
    <citation type="submission" date="2018-11" db="EMBL/GenBank/DDBJ databases">
        <authorList>
            <consortium name="Pathogen Informatics"/>
        </authorList>
    </citation>
    <scope>NUCLEOTIDE SEQUENCE</scope>
</reference>
<keyword evidence="2" id="KW-1185">Reference proteome</keyword>
<dbReference type="GO" id="GO:0042981">
    <property type="term" value="P:regulation of apoptotic process"/>
    <property type="evidence" value="ECO:0007669"/>
    <property type="project" value="TreeGrafter"/>
</dbReference>
<sequence>MRNTSGDIIDRLWYDQLINMTYRPHTRVLCLSRRKNGHSELSMFYTKEYQELYRRIEEAMRQAASRLQRGPLG</sequence>
<gene>
    <name evidence="1" type="ORF">PXEA_LOCUS20516</name>
</gene>
<dbReference type="OrthoDB" id="6282239at2759"/>
<dbReference type="GO" id="GO:0032483">
    <property type="term" value="P:regulation of Rab protein signal transduction"/>
    <property type="evidence" value="ECO:0007669"/>
    <property type="project" value="TreeGrafter"/>
</dbReference>
<dbReference type="GO" id="GO:0005085">
    <property type="term" value="F:guanyl-nucleotide exchange factor activity"/>
    <property type="evidence" value="ECO:0007669"/>
    <property type="project" value="TreeGrafter"/>
</dbReference>
<dbReference type="EMBL" id="CAAALY010084701">
    <property type="protein sequence ID" value="VEL27076.1"/>
    <property type="molecule type" value="Genomic_DNA"/>
</dbReference>
<dbReference type="AlphaFoldDB" id="A0A448X391"/>
<accession>A0A448X391</accession>
<organism evidence="1 2">
    <name type="scientific">Protopolystoma xenopodis</name>
    <dbReference type="NCBI Taxonomy" id="117903"/>
    <lineage>
        <taxon>Eukaryota</taxon>
        <taxon>Metazoa</taxon>
        <taxon>Spiralia</taxon>
        <taxon>Lophotrochozoa</taxon>
        <taxon>Platyhelminthes</taxon>
        <taxon>Monogenea</taxon>
        <taxon>Polyopisthocotylea</taxon>
        <taxon>Polystomatidea</taxon>
        <taxon>Polystomatidae</taxon>
        <taxon>Protopolystoma</taxon>
    </lineage>
</organism>
<name>A0A448X391_9PLAT</name>
<evidence type="ECO:0000313" key="1">
    <source>
        <dbReference type="EMBL" id="VEL27076.1"/>
    </source>
</evidence>